<protein>
    <submittedName>
        <fullName evidence="1">Uncharacterized protein</fullName>
    </submittedName>
</protein>
<proteinExistence type="predicted"/>
<evidence type="ECO:0000313" key="2">
    <source>
        <dbReference type="Proteomes" id="UP001163835"/>
    </source>
</evidence>
<accession>A0ACC1TGW2</accession>
<dbReference type="Proteomes" id="UP001163835">
    <property type="component" value="Unassembled WGS sequence"/>
</dbReference>
<organism evidence="1 2">
    <name type="scientific">Lentinula aff. lateritia</name>
    <dbReference type="NCBI Taxonomy" id="2804960"/>
    <lineage>
        <taxon>Eukaryota</taxon>
        <taxon>Fungi</taxon>
        <taxon>Dikarya</taxon>
        <taxon>Basidiomycota</taxon>
        <taxon>Agaricomycotina</taxon>
        <taxon>Agaricomycetes</taxon>
        <taxon>Agaricomycetidae</taxon>
        <taxon>Agaricales</taxon>
        <taxon>Marasmiineae</taxon>
        <taxon>Omphalotaceae</taxon>
        <taxon>Lentinula</taxon>
    </lineage>
</organism>
<sequence>MPQPTFHYPQAPQQLLSNLPQSYYLLIPPLFSTHRSSQDASVTIPLETRHLPYYVQHPSPISNQSRSPSLCTVPLLTSLEPTSPEPPQAPQLLHELWDLDLGNVKASPYVRLRATSLLPPPPLPPTSRDLLSGLTPYWELSRPKLTPSTSYNDPTLTFLATTICTTQHSYVP</sequence>
<name>A0ACC1TGW2_9AGAR</name>
<reference evidence="1" key="1">
    <citation type="submission" date="2022-09" db="EMBL/GenBank/DDBJ databases">
        <title>A Global Phylogenomic Analysis of the Shiitake Genus Lentinula.</title>
        <authorList>
            <consortium name="DOE Joint Genome Institute"/>
            <person name="Sierra-Patev S."/>
            <person name="Min B."/>
            <person name="Naranjo-Ortiz M."/>
            <person name="Looney B."/>
            <person name="Konkel Z."/>
            <person name="Slot J.C."/>
            <person name="Sakamoto Y."/>
            <person name="Steenwyk J.L."/>
            <person name="Rokas A."/>
            <person name="Carro J."/>
            <person name="Camarero S."/>
            <person name="Ferreira P."/>
            <person name="Molpeceres G."/>
            <person name="Ruiz-Duenas F.J."/>
            <person name="Serrano A."/>
            <person name="Henrissat B."/>
            <person name="Drula E."/>
            <person name="Hughes K.W."/>
            <person name="Mata J.L."/>
            <person name="Ishikawa N.K."/>
            <person name="Vargas-Isla R."/>
            <person name="Ushijima S."/>
            <person name="Smith C.A."/>
            <person name="Ahrendt S."/>
            <person name="Andreopoulos W."/>
            <person name="He G."/>
            <person name="Labutti K."/>
            <person name="Lipzen A."/>
            <person name="Ng V."/>
            <person name="Riley R."/>
            <person name="Sandor L."/>
            <person name="Barry K."/>
            <person name="Martinez A.T."/>
            <person name="Xiao Y."/>
            <person name="Gibbons J.G."/>
            <person name="Terashima K."/>
            <person name="Grigoriev I.V."/>
            <person name="Hibbett D.S."/>
        </authorList>
    </citation>
    <scope>NUCLEOTIDE SEQUENCE</scope>
    <source>
        <strain evidence="1">TMI1499</strain>
    </source>
</reference>
<dbReference type="EMBL" id="MU796768">
    <property type="protein sequence ID" value="KAJ3803790.1"/>
    <property type="molecule type" value="Genomic_DNA"/>
</dbReference>
<comment type="caution">
    <text evidence="1">The sequence shown here is derived from an EMBL/GenBank/DDBJ whole genome shotgun (WGS) entry which is preliminary data.</text>
</comment>
<evidence type="ECO:0000313" key="1">
    <source>
        <dbReference type="EMBL" id="KAJ3803790.1"/>
    </source>
</evidence>
<keyword evidence="2" id="KW-1185">Reference proteome</keyword>
<gene>
    <name evidence="1" type="ORF">F5876DRAFT_84431</name>
</gene>